<dbReference type="GO" id="GO:0015833">
    <property type="term" value="P:peptide transport"/>
    <property type="evidence" value="ECO:0007669"/>
    <property type="project" value="TreeGrafter"/>
</dbReference>
<protein>
    <submittedName>
        <fullName evidence="3">Peptide/nickel transport system substrate-binding protein</fullName>
    </submittedName>
</protein>
<dbReference type="GO" id="GO:0043190">
    <property type="term" value="C:ATP-binding cassette (ABC) transporter complex"/>
    <property type="evidence" value="ECO:0007669"/>
    <property type="project" value="InterPro"/>
</dbReference>
<dbReference type="PANTHER" id="PTHR30290">
    <property type="entry name" value="PERIPLASMIC BINDING COMPONENT OF ABC TRANSPORTER"/>
    <property type="match status" value="1"/>
</dbReference>
<dbReference type="Gene3D" id="3.10.105.10">
    <property type="entry name" value="Dipeptide-binding Protein, Domain 3"/>
    <property type="match status" value="1"/>
</dbReference>
<feature type="chain" id="PRO_5038749693" evidence="1">
    <location>
        <begin position="26"/>
        <end position="519"/>
    </location>
</feature>
<dbReference type="InterPro" id="IPR039424">
    <property type="entry name" value="SBP_5"/>
</dbReference>
<evidence type="ECO:0000256" key="1">
    <source>
        <dbReference type="SAM" id="SignalP"/>
    </source>
</evidence>
<name>A0A1H5PYM5_9ACTN</name>
<dbReference type="Pfam" id="PF00496">
    <property type="entry name" value="SBP_bac_5"/>
    <property type="match status" value="1"/>
</dbReference>
<dbReference type="STRING" id="561176.SAMN04488561_7031"/>
<evidence type="ECO:0000313" key="3">
    <source>
        <dbReference type="EMBL" id="SEF18960.1"/>
    </source>
</evidence>
<dbReference type="SUPFAM" id="SSF53850">
    <property type="entry name" value="Periplasmic binding protein-like II"/>
    <property type="match status" value="1"/>
</dbReference>
<dbReference type="Gene3D" id="3.40.190.10">
    <property type="entry name" value="Periplasmic binding protein-like II"/>
    <property type="match status" value="1"/>
</dbReference>
<keyword evidence="1" id="KW-0732">Signal</keyword>
<proteinExistence type="predicted"/>
<dbReference type="Proteomes" id="UP000181980">
    <property type="component" value="Unassembled WGS sequence"/>
</dbReference>
<feature type="domain" description="Solute-binding protein family 5" evidence="2">
    <location>
        <begin position="79"/>
        <end position="432"/>
    </location>
</feature>
<organism evidence="3 4">
    <name type="scientific">Jiangella alba</name>
    <dbReference type="NCBI Taxonomy" id="561176"/>
    <lineage>
        <taxon>Bacteria</taxon>
        <taxon>Bacillati</taxon>
        <taxon>Actinomycetota</taxon>
        <taxon>Actinomycetes</taxon>
        <taxon>Jiangellales</taxon>
        <taxon>Jiangellaceae</taxon>
        <taxon>Jiangella</taxon>
    </lineage>
</organism>
<reference evidence="4" key="1">
    <citation type="submission" date="2016-10" db="EMBL/GenBank/DDBJ databases">
        <authorList>
            <person name="Varghese N."/>
            <person name="Submissions S."/>
        </authorList>
    </citation>
    <scope>NUCLEOTIDE SEQUENCE [LARGE SCALE GENOMIC DNA]</scope>
    <source>
        <strain evidence="4">DSM 45237</strain>
    </source>
</reference>
<dbReference type="InterPro" id="IPR030678">
    <property type="entry name" value="Peptide/Ni-bd"/>
</dbReference>
<dbReference type="OrthoDB" id="9796817at2"/>
<dbReference type="GO" id="GO:1904680">
    <property type="term" value="F:peptide transmembrane transporter activity"/>
    <property type="evidence" value="ECO:0007669"/>
    <property type="project" value="TreeGrafter"/>
</dbReference>
<dbReference type="PROSITE" id="PS51257">
    <property type="entry name" value="PROKAR_LIPOPROTEIN"/>
    <property type="match status" value="1"/>
</dbReference>
<sequence length="519" mass="55550">MSRRVGRRALAVAAALAVTVLSGCAVEGQATDPAGETDRPLRIATTWAIGSLDPITEAYWAPEFGYGELLMRPTADGVVEPWLLESAEAVTPTEWELVLRDGVTFQNGSPCDADAVAAAINHQLANNPVLPPIVPGATAAATGPDTVVLTTSTPVSFLPALLAQEDMFPIYDVAAYESAAGDPQALVGLGMHTGPYRVTELTSSGMVLERYDDYWQGEPALPGVEVSFISDAQARVLAVQSGEVDVALYPPTESAGTLENSSAAHFVTGDGTLGPRLILNVQRSPMDEPAVRQALSAAIDYEEMANTVMNGFHDVAEGMYPMQLPYAVSNQAYDPDRAGQLLDQAGWVVGADGMRARDGVPLQLTLYTYRADPDLPAIAVALRSQLEESGIGIQIEELDDISSIYDGDTGWHIALFRTGYYGTSGAVVGVIHDYLTSDGSRNAGGIADPELDALADQLALAFDEEEQYDLLRQIQDIVMARQAYAIVVSVKRASAVVSDTWRDYEPSAVYLHLDWRTQP</sequence>
<dbReference type="RefSeq" id="WP_083288597.1">
    <property type="nucleotide sequence ID" value="NZ_FNUC01000004.1"/>
</dbReference>
<dbReference type="PANTHER" id="PTHR30290:SF65">
    <property type="entry name" value="MONOACYL PHOSPHATIDYLINOSITOL TETRAMANNOSIDE-BINDING PROTEIN LPQW-RELATED"/>
    <property type="match status" value="1"/>
</dbReference>
<evidence type="ECO:0000259" key="2">
    <source>
        <dbReference type="Pfam" id="PF00496"/>
    </source>
</evidence>
<dbReference type="EMBL" id="FNUC01000004">
    <property type="protein sequence ID" value="SEF18960.1"/>
    <property type="molecule type" value="Genomic_DNA"/>
</dbReference>
<dbReference type="GO" id="GO:0042597">
    <property type="term" value="C:periplasmic space"/>
    <property type="evidence" value="ECO:0007669"/>
    <property type="project" value="UniProtKB-ARBA"/>
</dbReference>
<gene>
    <name evidence="3" type="ORF">SAMN04488561_7031</name>
</gene>
<keyword evidence="4" id="KW-1185">Reference proteome</keyword>
<evidence type="ECO:0000313" key="4">
    <source>
        <dbReference type="Proteomes" id="UP000181980"/>
    </source>
</evidence>
<dbReference type="PIRSF" id="PIRSF002741">
    <property type="entry name" value="MppA"/>
    <property type="match status" value="1"/>
</dbReference>
<dbReference type="AlphaFoldDB" id="A0A1H5PYM5"/>
<accession>A0A1H5PYM5</accession>
<dbReference type="InterPro" id="IPR000914">
    <property type="entry name" value="SBP_5_dom"/>
</dbReference>
<feature type="signal peptide" evidence="1">
    <location>
        <begin position="1"/>
        <end position="25"/>
    </location>
</feature>